<dbReference type="EMBL" id="ML978122">
    <property type="protein sequence ID" value="KAF2103189.1"/>
    <property type="molecule type" value="Genomic_DNA"/>
</dbReference>
<dbReference type="Gene3D" id="3.50.30.40">
    <property type="entry name" value="Ribonuclease E inhibitor RraA/RraA-like"/>
    <property type="match status" value="1"/>
</dbReference>
<feature type="binding site" evidence="1">
    <location>
        <position position="120"/>
    </location>
    <ligand>
        <name>substrate</name>
    </ligand>
</feature>
<dbReference type="PANTHER" id="PTHR33254:SF28">
    <property type="entry name" value="4-HYDROXY-4-METHYL-2-OXOGLUTARATE ALDOLASE"/>
    <property type="match status" value="1"/>
</dbReference>
<evidence type="ECO:0000313" key="2">
    <source>
        <dbReference type="EMBL" id="KAF2103189.1"/>
    </source>
</evidence>
<dbReference type="InterPro" id="IPR036704">
    <property type="entry name" value="RraA/RraA-like_sf"/>
</dbReference>
<protein>
    <submittedName>
        <fullName evidence="2">RraA-like protein</fullName>
    </submittedName>
</protein>
<sequence length="230" mass="25060">MASDPIVEELKKFTTCDVSDALIKLKYPHGGFLPDITMFSPQRMDGDCKIVGPAYTVRYVRKTYDFEPSPTEHYIDGVPKGAVVFLSTPAGTVNAVYGGLMSTRAKACGAVGSVIDGRVRDLQEHRGLNYPIFAKSVGTPPPTEVVRVAEVNGTVRFQNEGMDVPINAGDYIIGDLNGVVCLPRELAKKALELMPSQLEADEKMAEDILSGLTYTEAANKHRAHVKYPKL</sequence>
<dbReference type="CDD" id="cd16841">
    <property type="entry name" value="RraA_family"/>
    <property type="match status" value="1"/>
</dbReference>
<dbReference type="Proteomes" id="UP000799772">
    <property type="component" value="Unassembled WGS sequence"/>
</dbReference>
<feature type="binding site" evidence="1">
    <location>
        <position position="121"/>
    </location>
    <ligand>
        <name>Mg(2+)</name>
        <dbReference type="ChEBI" id="CHEBI:18420"/>
    </ligand>
</feature>
<dbReference type="InterPro" id="IPR005493">
    <property type="entry name" value="RraA/RraA-like"/>
</dbReference>
<dbReference type="GO" id="GO:0046872">
    <property type="term" value="F:metal ion binding"/>
    <property type="evidence" value="ECO:0007669"/>
    <property type="project" value="UniProtKB-KW"/>
</dbReference>
<keyword evidence="1" id="KW-0460">Magnesium</keyword>
<comment type="cofactor">
    <cofactor evidence="1">
        <name>Mg(2+)</name>
        <dbReference type="ChEBI" id="CHEBI:18420"/>
    </cofactor>
</comment>
<feature type="binding site" evidence="1">
    <location>
        <begin position="98"/>
        <end position="101"/>
    </location>
    <ligand>
        <name>substrate</name>
    </ligand>
</feature>
<accession>A0A9P4IPA8</accession>
<dbReference type="GO" id="GO:0047443">
    <property type="term" value="F:4-hydroxy-4-methyl-2-oxoglutarate aldolase activity"/>
    <property type="evidence" value="ECO:0007669"/>
    <property type="project" value="TreeGrafter"/>
</dbReference>
<keyword evidence="1" id="KW-0479">Metal-binding</keyword>
<reference evidence="2" key="1">
    <citation type="journal article" date="2020" name="Stud. Mycol.">
        <title>101 Dothideomycetes genomes: a test case for predicting lifestyles and emergence of pathogens.</title>
        <authorList>
            <person name="Haridas S."/>
            <person name="Albert R."/>
            <person name="Binder M."/>
            <person name="Bloem J."/>
            <person name="Labutti K."/>
            <person name="Salamov A."/>
            <person name="Andreopoulos B."/>
            <person name="Baker S."/>
            <person name="Barry K."/>
            <person name="Bills G."/>
            <person name="Bluhm B."/>
            <person name="Cannon C."/>
            <person name="Castanera R."/>
            <person name="Culley D."/>
            <person name="Daum C."/>
            <person name="Ezra D."/>
            <person name="Gonzalez J."/>
            <person name="Henrissat B."/>
            <person name="Kuo A."/>
            <person name="Liang C."/>
            <person name="Lipzen A."/>
            <person name="Lutzoni F."/>
            <person name="Magnuson J."/>
            <person name="Mondo S."/>
            <person name="Nolan M."/>
            <person name="Ohm R."/>
            <person name="Pangilinan J."/>
            <person name="Park H.-J."/>
            <person name="Ramirez L."/>
            <person name="Alfaro M."/>
            <person name="Sun H."/>
            <person name="Tritt A."/>
            <person name="Yoshinaga Y."/>
            <person name="Zwiers L.-H."/>
            <person name="Turgeon B."/>
            <person name="Goodwin S."/>
            <person name="Spatafora J."/>
            <person name="Crous P."/>
            <person name="Grigoriev I."/>
        </authorList>
    </citation>
    <scope>NUCLEOTIDE SEQUENCE</scope>
    <source>
        <strain evidence="2">CBS 133067</strain>
    </source>
</reference>
<gene>
    <name evidence="2" type="ORF">NA57DRAFT_72169</name>
</gene>
<dbReference type="OrthoDB" id="1476984at2759"/>
<dbReference type="AlphaFoldDB" id="A0A9P4IPA8"/>
<name>A0A9P4IPA8_9PEZI</name>
<dbReference type="Pfam" id="PF03737">
    <property type="entry name" value="RraA-like"/>
    <property type="match status" value="1"/>
</dbReference>
<organism evidence="2 3">
    <name type="scientific">Rhizodiscina lignyota</name>
    <dbReference type="NCBI Taxonomy" id="1504668"/>
    <lineage>
        <taxon>Eukaryota</taxon>
        <taxon>Fungi</taxon>
        <taxon>Dikarya</taxon>
        <taxon>Ascomycota</taxon>
        <taxon>Pezizomycotina</taxon>
        <taxon>Dothideomycetes</taxon>
        <taxon>Pleosporomycetidae</taxon>
        <taxon>Aulographales</taxon>
        <taxon>Rhizodiscinaceae</taxon>
        <taxon>Rhizodiscina</taxon>
    </lineage>
</organism>
<comment type="caution">
    <text evidence="2">The sequence shown here is derived from an EMBL/GenBank/DDBJ whole genome shotgun (WGS) entry which is preliminary data.</text>
</comment>
<dbReference type="SUPFAM" id="SSF89562">
    <property type="entry name" value="RraA-like"/>
    <property type="match status" value="1"/>
</dbReference>
<evidence type="ECO:0000313" key="3">
    <source>
        <dbReference type="Proteomes" id="UP000799772"/>
    </source>
</evidence>
<dbReference type="PANTHER" id="PTHR33254">
    <property type="entry name" value="4-HYDROXY-4-METHYL-2-OXOGLUTARATE ALDOLASE 3-RELATED"/>
    <property type="match status" value="1"/>
</dbReference>
<proteinExistence type="predicted"/>
<dbReference type="GO" id="GO:0008948">
    <property type="term" value="F:oxaloacetate decarboxylase activity"/>
    <property type="evidence" value="ECO:0007669"/>
    <property type="project" value="TreeGrafter"/>
</dbReference>
<keyword evidence="3" id="KW-1185">Reference proteome</keyword>
<evidence type="ECO:0000256" key="1">
    <source>
        <dbReference type="PIRSR" id="PIRSR605493-1"/>
    </source>
</evidence>